<keyword evidence="7" id="KW-1185">Reference proteome</keyword>
<keyword evidence="1" id="KW-0479">Metal-binding</keyword>
<dbReference type="InterPro" id="IPR003656">
    <property type="entry name" value="Znf_BED"/>
</dbReference>
<dbReference type="GO" id="GO:0008270">
    <property type="term" value="F:zinc ion binding"/>
    <property type="evidence" value="ECO:0007669"/>
    <property type="project" value="UniProtKB-KW"/>
</dbReference>
<dbReference type="GO" id="GO:0003677">
    <property type="term" value="F:DNA binding"/>
    <property type="evidence" value="ECO:0007669"/>
    <property type="project" value="InterPro"/>
</dbReference>
<reference evidence="6 7" key="1">
    <citation type="submission" date="2019-08" db="EMBL/GenBank/DDBJ databases">
        <title>The genome of the soybean aphid Biotype 1, its phylome, world population structure and adaptation to the North American continent.</title>
        <authorList>
            <person name="Giordano R."/>
            <person name="Donthu R.K."/>
            <person name="Hernandez A.G."/>
            <person name="Wright C.L."/>
            <person name="Zimin A.V."/>
        </authorList>
    </citation>
    <scope>NUCLEOTIDE SEQUENCE [LARGE SCALE GENOMIC DNA]</scope>
    <source>
        <tissue evidence="6">Whole aphids</tissue>
    </source>
</reference>
<gene>
    <name evidence="6" type="ORF">AGLY_007630</name>
</gene>
<evidence type="ECO:0000313" key="6">
    <source>
        <dbReference type="EMBL" id="KAE9535729.1"/>
    </source>
</evidence>
<sequence length="251" mass="29136">MCVCVCVCVCSYRICHFIVRFFLLAFSGSTVRYSASKTFAAFTVFIVPTIYRRTRDTNYSLHQTFRPSTLDVRRYTVNSTDATAETTARRACSRFPVRTTSIRVRLPAMSSTNVELIDDDDSGIMYTEEPKYKRMRTEDDESRKMSLTKKSFNPNWLKFSMFKDWLVPHKLPDKAICKVCHCVLVAGKSELEKHLATRKHERNMEKINGSPTEPEEIETYTVVSGRQMKFSNPQHLGNFKVFEAERRQITF</sequence>
<dbReference type="OrthoDB" id="6595482at2759"/>
<name>A0A6G0TMM1_APHGL</name>
<feature type="domain" description="BED-type" evidence="5">
    <location>
        <begin position="150"/>
        <end position="207"/>
    </location>
</feature>
<evidence type="ECO:0000313" key="7">
    <source>
        <dbReference type="Proteomes" id="UP000475862"/>
    </source>
</evidence>
<comment type="caution">
    <text evidence="6">The sequence shown here is derived from an EMBL/GenBank/DDBJ whole genome shotgun (WGS) entry which is preliminary data.</text>
</comment>
<evidence type="ECO:0000256" key="2">
    <source>
        <dbReference type="ARBA" id="ARBA00022771"/>
    </source>
</evidence>
<evidence type="ECO:0000256" key="4">
    <source>
        <dbReference type="PROSITE-ProRule" id="PRU00027"/>
    </source>
</evidence>
<evidence type="ECO:0000259" key="5">
    <source>
        <dbReference type="PROSITE" id="PS50808"/>
    </source>
</evidence>
<proteinExistence type="predicted"/>
<dbReference type="Proteomes" id="UP000475862">
    <property type="component" value="Unassembled WGS sequence"/>
</dbReference>
<dbReference type="EMBL" id="VYZN01000025">
    <property type="protein sequence ID" value="KAE9535729.1"/>
    <property type="molecule type" value="Genomic_DNA"/>
</dbReference>
<organism evidence="6 7">
    <name type="scientific">Aphis glycines</name>
    <name type="common">Soybean aphid</name>
    <dbReference type="NCBI Taxonomy" id="307491"/>
    <lineage>
        <taxon>Eukaryota</taxon>
        <taxon>Metazoa</taxon>
        <taxon>Ecdysozoa</taxon>
        <taxon>Arthropoda</taxon>
        <taxon>Hexapoda</taxon>
        <taxon>Insecta</taxon>
        <taxon>Pterygota</taxon>
        <taxon>Neoptera</taxon>
        <taxon>Paraneoptera</taxon>
        <taxon>Hemiptera</taxon>
        <taxon>Sternorrhyncha</taxon>
        <taxon>Aphidomorpha</taxon>
        <taxon>Aphidoidea</taxon>
        <taxon>Aphididae</taxon>
        <taxon>Aphidini</taxon>
        <taxon>Aphis</taxon>
        <taxon>Aphis</taxon>
    </lineage>
</organism>
<keyword evidence="2 4" id="KW-0863">Zinc-finger</keyword>
<accession>A0A6G0TMM1</accession>
<evidence type="ECO:0000256" key="1">
    <source>
        <dbReference type="ARBA" id="ARBA00022723"/>
    </source>
</evidence>
<protein>
    <recommendedName>
        <fullName evidence="5">BED-type domain-containing protein</fullName>
    </recommendedName>
</protein>
<keyword evidence="3" id="KW-0862">Zinc</keyword>
<evidence type="ECO:0000256" key="3">
    <source>
        <dbReference type="ARBA" id="ARBA00022833"/>
    </source>
</evidence>
<dbReference type="AlphaFoldDB" id="A0A6G0TMM1"/>
<dbReference type="PROSITE" id="PS50808">
    <property type="entry name" value="ZF_BED"/>
    <property type="match status" value="1"/>
</dbReference>